<dbReference type="STRING" id="1802737.A2832_01430"/>
<dbReference type="EMBL" id="MHVG01000016">
    <property type="protein sequence ID" value="OHA90765.1"/>
    <property type="molecule type" value="Genomic_DNA"/>
</dbReference>
<accession>A0A1G2T0G8</accession>
<sequence>MNNSDKINKWVPKVLVVRGFFKNSWSTDVKEGLKIGLTLRPSMGAIYYLLVDMWGITPNLARSSGVFHIVWSWLSYLETADALLDSYGYCLELKYLRSVLEDFNKAQEKFPKIDLTSQLIKQGVSIADINSIPVKILSGQDKNALKIINGFPTELEYLFNTYANSMTKSNKNLLIKILLRLSRRMFSSYIMEYIVCANHKNSKILANESKIDALTIFSLKTDFSDLVDIGYIFNSRNPFVKEKKFLLSNVIKISQIFDDLIDFETDKKQINMLFYFATQYPNDFYFLCNELSKGKKFNGFFGQLNLLYRIPNTFLDILKFKTTVLKSIFNHYKFFTMTLFSVWLVKYIKKRL</sequence>
<proteinExistence type="predicted"/>
<gene>
    <name evidence="1" type="ORF">A2832_01430</name>
</gene>
<protein>
    <submittedName>
        <fullName evidence="1">Uncharacterized protein</fullName>
    </submittedName>
</protein>
<dbReference type="AlphaFoldDB" id="A0A1G2T0G8"/>
<reference evidence="1 2" key="1">
    <citation type="journal article" date="2016" name="Nat. Commun.">
        <title>Thousands of microbial genomes shed light on interconnected biogeochemical processes in an aquifer system.</title>
        <authorList>
            <person name="Anantharaman K."/>
            <person name="Brown C.T."/>
            <person name="Hug L.A."/>
            <person name="Sharon I."/>
            <person name="Castelle C.J."/>
            <person name="Probst A.J."/>
            <person name="Thomas B.C."/>
            <person name="Singh A."/>
            <person name="Wilkins M.J."/>
            <person name="Karaoz U."/>
            <person name="Brodie E.L."/>
            <person name="Williams K.H."/>
            <person name="Hubbard S.S."/>
            <person name="Banfield J.F."/>
        </authorList>
    </citation>
    <scope>NUCLEOTIDE SEQUENCE [LARGE SCALE GENOMIC DNA]</scope>
</reference>
<evidence type="ECO:0000313" key="1">
    <source>
        <dbReference type="EMBL" id="OHA90765.1"/>
    </source>
</evidence>
<name>A0A1G2T0G8_9BACT</name>
<dbReference type="Proteomes" id="UP000178538">
    <property type="component" value="Unassembled WGS sequence"/>
</dbReference>
<organism evidence="1 2">
    <name type="scientific">Candidatus Zambryskibacteria bacterium RIFCSPHIGHO2_01_FULL_44_22b</name>
    <dbReference type="NCBI Taxonomy" id="1802737"/>
    <lineage>
        <taxon>Bacteria</taxon>
        <taxon>Candidatus Zambryskiibacteriota</taxon>
    </lineage>
</organism>
<comment type="caution">
    <text evidence="1">The sequence shown here is derived from an EMBL/GenBank/DDBJ whole genome shotgun (WGS) entry which is preliminary data.</text>
</comment>
<evidence type="ECO:0000313" key="2">
    <source>
        <dbReference type="Proteomes" id="UP000178538"/>
    </source>
</evidence>